<evidence type="ECO:0000256" key="1">
    <source>
        <dbReference type="SAM" id="Phobius"/>
    </source>
</evidence>
<name>X6NU37_RETFI</name>
<reference evidence="2 3" key="1">
    <citation type="journal article" date="2013" name="Curr. Biol.">
        <title>The Genome of the Foraminiferan Reticulomyxa filosa.</title>
        <authorList>
            <person name="Glockner G."/>
            <person name="Hulsmann N."/>
            <person name="Schleicher M."/>
            <person name="Noegel A.A."/>
            <person name="Eichinger L."/>
            <person name="Gallinger C."/>
            <person name="Pawlowski J."/>
            <person name="Sierra R."/>
            <person name="Euteneuer U."/>
            <person name="Pillet L."/>
            <person name="Moustafa A."/>
            <person name="Platzer M."/>
            <person name="Groth M."/>
            <person name="Szafranski K."/>
            <person name="Schliwa M."/>
        </authorList>
    </citation>
    <scope>NUCLEOTIDE SEQUENCE [LARGE SCALE GENOMIC DNA]</scope>
</reference>
<keyword evidence="1" id="KW-1133">Transmembrane helix</keyword>
<sequence length="135" mass="15058">MHTGYAALTRAFGRAQKGDEIIGLYFPPSAEKVEVELMMFGPGITATDIKDLKNKLQRGQGKYFDLIQEKCKEIQQTLDSNSNVSLFFFFIVLPFCQKKSCVNILFLLLFIASTFLNLIDVVATGWGGGKSFSET</sequence>
<dbReference type="Proteomes" id="UP000023152">
    <property type="component" value="Unassembled WGS sequence"/>
</dbReference>
<keyword evidence="1" id="KW-0472">Membrane</keyword>
<comment type="caution">
    <text evidence="2">The sequence shown here is derived from an EMBL/GenBank/DDBJ whole genome shotgun (WGS) entry which is preliminary data.</text>
</comment>
<dbReference type="EMBL" id="ASPP01006460">
    <property type="protein sequence ID" value="ETO28792.1"/>
    <property type="molecule type" value="Genomic_DNA"/>
</dbReference>
<evidence type="ECO:0000313" key="2">
    <source>
        <dbReference type="EMBL" id="ETO28792.1"/>
    </source>
</evidence>
<gene>
    <name evidence="2" type="ORF">RFI_08336</name>
</gene>
<accession>X6NU37</accession>
<keyword evidence="1" id="KW-0812">Transmembrane</keyword>
<protein>
    <submittedName>
        <fullName evidence="2">Uncharacterized protein</fullName>
    </submittedName>
</protein>
<proteinExistence type="predicted"/>
<feature type="transmembrane region" description="Helical" evidence="1">
    <location>
        <begin position="104"/>
        <end position="126"/>
    </location>
</feature>
<evidence type="ECO:0000313" key="3">
    <source>
        <dbReference type="Proteomes" id="UP000023152"/>
    </source>
</evidence>
<dbReference type="AlphaFoldDB" id="X6NU37"/>
<keyword evidence="3" id="KW-1185">Reference proteome</keyword>
<organism evidence="2 3">
    <name type="scientific">Reticulomyxa filosa</name>
    <dbReference type="NCBI Taxonomy" id="46433"/>
    <lineage>
        <taxon>Eukaryota</taxon>
        <taxon>Sar</taxon>
        <taxon>Rhizaria</taxon>
        <taxon>Retaria</taxon>
        <taxon>Foraminifera</taxon>
        <taxon>Monothalamids</taxon>
        <taxon>Reticulomyxidae</taxon>
        <taxon>Reticulomyxa</taxon>
    </lineage>
</organism>